<protein>
    <submittedName>
        <fullName evidence="2">SgcJ/EcaC family oxidoreductase</fullName>
    </submittedName>
</protein>
<proteinExistence type="predicted"/>
<comment type="caution">
    <text evidence="2">The sequence shown here is derived from an EMBL/GenBank/DDBJ whole genome shotgun (WGS) entry which is preliminary data.</text>
</comment>
<dbReference type="Proteomes" id="UP000310314">
    <property type="component" value="Unassembled WGS sequence"/>
</dbReference>
<dbReference type="AlphaFoldDB" id="A0A5S3PQL9"/>
<evidence type="ECO:0000256" key="1">
    <source>
        <dbReference type="SAM" id="SignalP"/>
    </source>
</evidence>
<name>A0A5S3PQL9_9FLAO</name>
<reference evidence="2 3" key="1">
    <citation type="submission" date="2019-05" db="EMBL/GenBank/DDBJ databases">
        <authorList>
            <person name="Zhang J.-Y."/>
            <person name="Feg X."/>
            <person name="Du Z.-J."/>
        </authorList>
    </citation>
    <scope>NUCLEOTIDE SEQUENCE [LARGE SCALE GENOMIC DNA]</scope>
    <source>
        <strain evidence="2 3">RZ26</strain>
    </source>
</reference>
<keyword evidence="1" id="KW-0732">Signal</keyword>
<dbReference type="InterPro" id="IPR011944">
    <property type="entry name" value="Steroid_delta5-4_isomerase"/>
</dbReference>
<dbReference type="OrthoDB" id="1441789at2"/>
<dbReference type="EMBL" id="VATY01000002">
    <property type="protein sequence ID" value="TMM57040.1"/>
    <property type="molecule type" value="Genomic_DNA"/>
</dbReference>
<keyword evidence="3" id="KW-1185">Reference proteome</keyword>
<accession>A0A5S3PQL9</accession>
<organism evidence="2 3">
    <name type="scientific">Maribacter algarum</name>
    <name type="common">ex Zhang et al. 2020</name>
    <dbReference type="NCBI Taxonomy" id="2578118"/>
    <lineage>
        <taxon>Bacteria</taxon>
        <taxon>Pseudomonadati</taxon>
        <taxon>Bacteroidota</taxon>
        <taxon>Flavobacteriia</taxon>
        <taxon>Flavobacteriales</taxon>
        <taxon>Flavobacteriaceae</taxon>
        <taxon>Maribacter</taxon>
    </lineage>
</organism>
<dbReference type="NCBIfam" id="TIGR02246">
    <property type="entry name" value="SgcJ/EcaC family oxidoreductase"/>
    <property type="match status" value="1"/>
</dbReference>
<dbReference type="SUPFAM" id="SSF54427">
    <property type="entry name" value="NTF2-like"/>
    <property type="match status" value="1"/>
</dbReference>
<dbReference type="RefSeq" id="WP_138658023.1">
    <property type="nucleotide sequence ID" value="NZ_VATY01000002.1"/>
</dbReference>
<evidence type="ECO:0000313" key="2">
    <source>
        <dbReference type="EMBL" id="TMM57040.1"/>
    </source>
</evidence>
<dbReference type="Gene3D" id="3.10.450.50">
    <property type="match status" value="1"/>
</dbReference>
<feature type="signal peptide" evidence="1">
    <location>
        <begin position="1"/>
        <end position="24"/>
    </location>
</feature>
<evidence type="ECO:0000313" key="3">
    <source>
        <dbReference type="Proteomes" id="UP000310314"/>
    </source>
</evidence>
<gene>
    <name evidence="2" type="ORF">FEE95_11145</name>
</gene>
<dbReference type="InterPro" id="IPR032710">
    <property type="entry name" value="NTF2-like_dom_sf"/>
</dbReference>
<sequence length="160" mass="18551">MNSFLKANQLISIVAFLCFSVLQAQSEKDKKLIEKIITNQAEGWKNKNLDLTLEDYADNVDWTNAFGDRMRSKEELKALLSDIYSMGFVMKGVSENQYNDINFLSPEIAIVHSKTIVKGQEWCDGTKMEDRHNYHLRVFQKKDSSWKVISHLISQAWTKK</sequence>
<feature type="chain" id="PRO_5024346642" evidence="1">
    <location>
        <begin position="25"/>
        <end position="160"/>
    </location>
</feature>